<keyword evidence="3" id="KW-1185">Reference proteome</keyword>
<gene>
    <name evidence="2" type="ORF">A3860_13690</name>
</gene>
<dbReference type="AlphaFoldDB" id="A0A1V9G7H8"/>
<evidence type="ECO:0000313" key="2">
    <source>
        <dbReference type="EMBL" id="OQP66532.1"/>
    </source>
</evidence>
<keyword evidence="1" id="KW-0812">Transmembrane</keyword>
<feature type="transmembrane region" description="Helical" evidence="1">
    <location>
        <begin position="32"/>
        <end position="51"/>
    </location>
</feature>
<keyword evidence="1" id="KW-0472">Membrane</keyword>
<evidence type="ECO:0000313" key="3">
    <source>
        <dbReference type="Proteomes" id="UP000192796"/>
    </source>
</evidence>
<protein>
    <submittedName>
        <fullName evidence="2">Uncharacterized protein</fullName>
    </submittedName>
</protein>
<dbReference type="EMBL" id="LVYD01000002">
    <property type="protein sequence ID" value="OQP66532.1"/>
    <property type="molecule type" value="Genomic_DNA"/>
</dbReference>
<organism evidence="2 3">
    <name type="scientific">Niastella vici</name>
    <dbReference type="NCBI Taxonomy" id="1703345"/>
    <lineage>
        <taxon>Bacteria</taxon>
        <taxon>Pseudomonadati</taxon>
        <taxon>Bacteroidota</taxon>
        <taxon>Chitinophagia</taxon>
        <taxon>Chitinophagales</taxon>
        <taxon>Chitinophagaceae</taxon>
        <taxon>Niastella</taxon>
    </lineage>
</organism>
<keyword evidence="1" id="KW-1133">Transmembrane helix</keyword>
<accession>A0A1V9G7H8</accession>
<reference evidence="2 3" key="1">
    <citation type="submission" date="2016-03" db="EMBL/GenBank/DDBJ databases">
        <title>Niastella vici sp. nov., isolated from farmland soil.</title>
        <authorList>
            <person name="Chen L."/>
            <person name="Wang D."/>
            <person name="Yang S."/>
            <person name="Wang G."/>
        </authorList>
    </citation>
    <scope>NUCLEOTIDE SEQUENCE [LARGE SCALE GENOMIC DNA]</scope>
    <source>
        <strain evidence="2 3">DJ57</strain>
    </source>
</reference>
<evidence type="ECO:0000256" key="1">
    <source>
        <dbReference type="SAM" id="Phobius"/>
    </source>
</evidence>
<name>A0A1V9G7H8_9BACT</name>
<dbReference type="Proteomes" id="UP000192796">
    <property type="component" value="Unassembled WGS sequence"/>
</dbReference>
<sequence length="60" mass="7021">METIHCIDGWLMVAFYDIDHAGIGETMGDNRLWYLFHVMLVFYGIHDIYFYTGNKVSRGS</sequence>
<proteinExistence type="predicted"/>
<comment type="caution">
    <text evidence="2">The sequence shown here is derived from an EMBL/GenBank/DDBJ whole genome shotgun (WGS) entry which is preliminary data.</text>
</comment>